<name>A0A653D5V9_CALMS</name>
<organism evidence="1 2">
    <name type="scientific">Callosobruchus maculatus</name>
    <name type="common">Southern cowpea weevil</name>
    <name type="synonym">Pulse bruchid</name>
    <dbReference type="NCBI Taxonomy" id="64391"/>
    <lineage>
        <taxon>Eukaryota</taxon>
        <taxon>Metazoa</taxon>
        <taxon>Ecdysozoa</taxon>
        <taxon>Arthropoda</taxon>
        <taxon>Hexapoda</taxon>
        <taxon>Insecta</taxon>
        <taxon>Pterygota</taxon>
        <taxon>Neoptera</taxon>
        <taxon>Endopterygota</taxon>
        <taxon>Coleoptera</taxon>
        <taxon>Polyphaga</taxon>
        <taxon>Cucujiformia</taxon>
        <taxon>Chrysomeloidea</taxon>
        <taxon>Chrysomelidae</taxon>
        <taxon>Bruchinae</taxon>
        <taxon>Bruchini</taxon>
        <taxon>Callosobruchus</taxon>
    </lineage>
</organism>
<reference evidence="1 2" key="1">
    <citation type="submission" date="2019-01" db="EMBL/GenBank/DDBJ databases">
        <authorList>
            <person name="Sayadi A."/>
        </authorList>
    </citation>
    <scope>NUCLEOTIDE SEQUENCE [LARGE SCALE GENOMIC DNA]</scope>
</reference>
<accession>A0A653D5V9</accession>
<dbReference type="AlphaFoldDB" id="A0A653D5V9"/>
<dbReference type="Proteomes" id="UP000410492">
    <property type="component" value="Unassembled WGS sequence"/>
</dbReference>
<evidence type="ECO:0000313" key="2">
    <source>
        <dbReference type="Proteomes" id="UP000410492"/>
    </source>
</evidence>
<proteinExistence type="predicted"/>
<gene>
    <name evidence="1" type="ORF">CALMAC_LOCUS14561</name>
</gene>
<evidence type="ECO:0000313" key="1">
    <source>
        <dbReference type="EMBL" id="VEN55353.1"/>
    </source>
</evidence>
<keyword evidence="2" id="KW-1185">Reference proteome</keyword>
<sequence>MESCVKLEFVKITSSTMSSLHKNTKHLIIRENGDTIFQLLMIVKDHLLKRSRSEIILIGIVYYV</sequence>
<protein>
    <submittedName>
        <fullName evidence="1">Uncharacterized protein</fullName>
    </submittedName>
</protein>
<dbReference type="EMBL" id="CAACVG010010255">
    <property type="protein sequence ID" value="VEN55353.1"/>
    <property type="molecule type" value="Genomic_DNA"/>
</dbReference>